<sequence length="187" mass="20374">MRQPEPPRSRPALVVIGGLPATGKSTVGRAVARRLGASYLRIDTIEQSLSVFSAYGADTDALRHAVTHGLGYDVAYALAEDLLTQDLHVFAECVNPLKVTRDAWAAVARRTAAQFHEVELICSDPAEHAHRATTRTVDIPGLPLPTWQDITERDYAPWDRPHLTLDTAGKPPDHTITELSNALALTP</sequence>
<comment type="caution">
    <text evidence="1">The sequence shown here is derived from an EMBL/GenBank/DDBJ whole genome shotgun (WGS) entry which is preliminary data.</text>
</comment>
<evidence type="ECO:0000313" key="2">
    <source>
        <dbReference type="Proteomes" id="UP000027443"/>
    </source>
</evidence>
<evidence type="ECO:0000313" key="1">
    <source>
        <dbReference type="EMBL" id="KDR61005.1"/>
    </source>
</evidence>
<keyword evidence="1" id="KW-0808">Transferase</keyword>
<proteinExistence type="predicted"/>
<keyword evidence="1" id="KW-0418">Kinase</keyword>
<dbReference type="GO" id="GO:0016301">
    <property type="term" value="F:kinase activity"/>
    <property type="evidence" value="ECO:0007669"/>
    <property type="project" value="UniProtKB-KW"/>
</dbReference>
<dbReference type="Pfam" id="PF13671">
    <property type="entry name" value="AAA_33"/>
    <property type="match status" value="1"/>
</dbReference>
<name>A0ABR4S6D8_9ACTN</name>
<dbReference type="EMBL" id="JHDU01000035">
    <property type="protein sequence ID" value="KDR61005.1"/>
    <property type="molecule type" value="Genomic_DNA"/>
</dbReference>
<reference evidence="1 2" key="1">
    <citation type="submission" date="2014-03" db="EMBL/GenBank/DDBJ databases">
        <title>Genome Sequence of Streptomyces wadayamensis A23 strain, an endophytic actinobacteria from Citrus reticulata.</title>
        <authorList>
            <person name="de Oliveira L.G."/>
            <person name="Tormet G.D."/>
            <person name="Marcon J."/>
            <person name="Samborsky M."/>
            <person name="Araujo W.L."/>
            <person name="de Azevedo J.L."/>
        </authorList>
    </citation>
    <scope>NUCLEOTIDE SEQUENCE [LARGE SCALE GENOMIC DNA]</scope>
    <source>
        <strain evidence="1 2">A23</strain>
    </source>
</reference>
<dbReference type="InterPro" id="IPR027417">
    <property type="entry name" value="P-loop_NTPase"/>
</dbReference>
<dbReference type="RefSeq" id="WP_030767044.1">
    <property type="nucleotide sequence ID" value="NZ_JHDU01000035.1"/>
</dbReference>
<keyword evidence="2" id="KW-1185">Reference proteome</keyword>
<accession>A0ABR4S6D8</accession>
<organism evidence="1 2">
    <name type="scientific">Streptomyces wadayamensis</name>
    <dbReference type="NCBI Taxonomy" id="141454"/>
    <lineage>
        <taxon>Bacteria</taxon>
        <taxon>Bacillati</taxon>
        <taxon>Actinomycetota</taxon>
        <taxon>Actinomycetes</taxon>
        <taxon>Kitasatosporales</taxon>
        <taxon>Streptomycetaceae</taxon>
        <taxon>Streptomyces</taxon>
    </lineage>
</organism>
<dbReference type="PANTHER" id="PTHR37807:SF3">
    <property type="entry name" value="OS07G0160300 PROTEIN"/>
    <property type="match status" value="1"/>
</dbReference>
<gene>
    <name evidence="1" type="ORF">DC60_12730</name>
</gene>
<dbReference type="SUPFAM" id="SSF52540">
    <property type="entry name" value="P-loop containing nucleoside triphosphate hydrolases"/>
    <property type="match status" value="1"/>
</dbReference>
<dbReference type="Proteomes" id="UP000027443">
    <property type="component" value="Unassembled WGS sequence"/>
</dbReference>
<protein>
    <submittedName>
        <fullName evidence="1">Adenylylsulfate kinase</fullName>
    </submittedName>
</protein>
<dbReference type="Gene3D" id="3.40.50.300">
    <property type="entry name" value="P-loop containing nucleotide triphosphate hydrolases"/>
    <property type="match status" value="1"/>
</dbReference>
<dbReference type="PANTHER" id="PTHR37807">
    <property type="entry name" value="OS07G0160300 PROTEIN"/>
    <property type="match status" value="1"/>
</dbReference>